<keyword evidence="3" id="KW-1185">Reference proteome</keyword>
<feature type="region of interest" description="Disordered" evidence="1">
    <location>
        <begin position="202"/>
        <end position="221"/>
    </location>
</feature>
<dbReference type="EMBL" id="JBEUSY010000165">
    <property type="protein sequence ID" value="KAL1243662.1"/>
    <property type="molecule type" value="Genomic_DNA"/>
</dbReference>
<gene>
    <name evidence="2" type="ORF">TSPI_01361</name>
</gene>
<name>A0ABR3KSW1_TRISP</name>
<protein>
    <submittedName>
        <fullName evidence="2">Chromosome partition protein Smc</fullName>
    </submittedName>
</protein>
<evidence type="ECO:0000313" key="3">
    <source>
        <dbReference type="Proteomes" id="UP001558632"/>
    </source>
</evidence>
<comment type="caution">
    <text evidence="2">The sequence shown here is derived from an EMBL/GenBank/DDBJ whole genome shotgun (WGS) entry which is preliminary data.</text>
</comment>
<evidence type="ECO:0000313" key="2">
    <source>
        <dbReference type="EMBL" id="KAL1243662.1"/>
    </source>
</evidence>
<evidence type="ECO:0000256" key="1">
    <source>
        <dbReference type="SAM" id="MobiDB-lite"/>
    </source>
</evidence>
<dbReference type="Proteomes" id="UP001558632">
    <property type="component" value="Unassembled WGS sequence"/>
</dbReference>
<sequence>MQSMTPVAFIPVPCTNLCADFGQNYFQSVATPLLTNVNNALGNQFSNGGNFSTSNSLQVDTGNNVVRHDKNDLLQSASYPLDQCNNFNSCAVSANASMSPTTFNGPKSPYNYCSTPNSSKPQSLSGIEPYDMSGNSFGASIFSCSYPGALDDFTVHKRRNLATEPISEQEIEMKHRNALKQRIIFDEQIQQKQREKLLEIQREKQDQERVERERREMERRRQIANARERERWSKLKEEEERREKCVLESWQKAKEEASKLKHARLLQHSASRSPDDDDDEMIFIPGYQQPHCVDEIGSSFNNMNLSPSNAVLAMIGQSNR</sequence>
<organism evidence="2 3">
    <name type="scientific">Trichinella spiralis</name>
    <name type="common">Trichina worm</name>
    <dbReference type="NCBI Taxonomy" id="6334"/>
    <lineage>
        <taxon>Eukaryota</taxon>
        <taxon>Metazoa</taxon>
        <taxon>Ecdysozoa</taxon>
        <taxon>Nematoda</taxon>
        <taxon>Enoplea</taxon>
        <taxon>Dorylaimia</taxon>
        <taxon>Trichinellida</taxon>
        <taxon>Trichinellidae</taxon>
        <taxon>Trichinella</taxon>
    </lineage>
</organism>
<reference evidence="2 3" key="1">
    <citation type="submission" date="2024-07" db="EMBL/GenBank/DDBJ databases">
        <title>Enhanced genomic and transcriptomic resources for Trichinella pseudospiralis and T. spiralis underpin the discovery of pronounced molecular differences between stages and species.</title>
        <authorList>
            <person name="Pasi K.K."/>
            <person name="La Rosa G."/>
            <person name="Gomez-Morales M.A."/>
            <person name="Tosini F."/>
            <person name="Sumanam S."/>
            <person name="Young N.D."/>
            <person name="Chang B.C."/>
            <person name="Robin G.B."/>
        </authorList>
    </citation>
    <scope>NUCLEOTIDE SEQUENCE [LARGE SCALE GENOMIC DNA]</scope>
    <source>
        <strain evidence="2">ISS534</strain>
    </source>
</reference>
<accession>A0ABR3KSW1</accession>
<proteinExistence type="predicted"/>